<gene>
    <name evidence="2" type="ORF">GDO81_027904</name>
</gene>
<reference evidence="2" key="1">
    <citation type="thesis" date="2020" institute="ProQuest LLC" country="789 East Eisenhower Parkway, Ann Arbor, MI, USA">
        <title>Comparative Genomics and Chromosome Evolution.</title>
        <authorList>
            <person name="Mudd A.B."/>
        </authorList>
    </citation>
    <scope>NUCLEOTIDE SEQUENCE</scope>
    <source>
        <strain evidence="2">237g6f4</strain>
        <tissue evidence="2">Blood</tissue>
    </source>
</reference>
<feature type="region of interest" description="Disordered" evidence="1">
    <location>
        <begin position="12"/>
        <end position="71"/>
    </location>
</feature>
<evidence type="ECO:0000313" key="3">
    <source>
        <dbReference type="Proteomes" id="UP000824782"/>
    </source>
</evidence>
<dbReference type="AlphaFoldDB" id="A0AAV6YNX1"/>
<protein>
    <submittedName>
        <fullName evidence="2">Uncharacterized protein</fullName>
    </submittedName>
</protein>
<sequence length="84" mass="9102">MSPAFCSLVRAGEAAGTTDPAASQILNLPRNHAKRKEQAPTPTRSKPLCETPNKVQTAVRHPKQGANRCARPQTRCKPLCETPN</sequence>
<organism evidence="2 3">
    <name type="scientific">Engystomops pustulosus</name>
    <name type="common">Tungara frog</name>
    <name type="synonym">Physalaemus pustulosus</name>
    <dbReference type="NCBI Taxonomy" id="76066"/>
    <lineage>
        <taxon>Eukaryota</taxon>
        <taxon>Metazoa</taxon>
        <taxon>Chordata</taxon>
        <taxon>Craniata</taxon>
        <taxon>Vertebrata</taxon>
        <taxon>Euteleostomi</taxon>
        <taxon>Amphibia</taxon>
        <taxon>Batrachia</taxon>
        <taxon>Anura</taxon>
        <taxon>Neobatrachia</taxon>
        <taxon>Hyloidea</taxon>
        <taxon>Leptodactylidae</taxon>
        <taxon>Leiuperinae</taxon>
        <taxon>Engystomops</taxon>
    </lineage>
</organism>
<evidence type="ECO:0000256" key="1">
    <source>
        <dbReference type="SAM" id="MobiDB-lite"/>
    </source>
</evidence>
<evidence type="ECO:0000313" key="2">
    <source>
        <dbReference type="EMBL" id="KAG8535716.1"/>
    </source>
</evidence>
<name>A0AAV6YNX1_ENGPU</name>
<comment type="caution">
    <text evidence="2">The sequence shown here is derived from an EMBL/GenBank/DDBJ whole genome shotgun (WGS) entry which is preliminary data.</text>
</comment>
<dbReference type="EMBL" id="WNYA01058848">
    <property type="protein sequence ID" value="KAG8535716.1"/>
    <property type="molecule type" value="Genomic_DNA"/>
</dbReference>
<keyword evidence="3" id="KW-1185">Reference proteome</keyword>
<dbReference type="Proteomes" id="UP000824782">
    <property type="component" value="Unassembled WGS sequence"/>
</dbReference>
<proteinExistence type="predicted"/>
<accession>A0AAV6YNX1</accession>